<organism evidence="1 2">
    <name type="scientific">Bianquea renquensis</name>
    <dbReference type="NCBI Taxonomy" id="2763661"/>
    <lineage>
        <taxon>Bacteria</taxon>
        <taxon>Bacillati</taxon>
        <taxon>Bacillota</taxon>
        <taxon>Clostridia</taxon>
        <taxon>Eubacteriales</taxon>
        <taxon>Bianqueaceae</taxon>
        <taxon>Bianquea</taxon>
    </lineage>
</organism>
<dbReference type="AlphaFoldDB" id="A0A926DRL5"/>
<name>A0A926DRL5_9FIRM</name>
<comment type="caution">
    <text evidence="1">The sequence shown here is derived from an EMBL/GenBank/DDBJ whole genome shotgun (WGS) entry which is preliminary data.</text>
</comment>
<sequence>MSRTDNFISTSASQNLKPLRYPDCIYLTEHCRCGILRVSECIGERCSFCQSRLEHRESNARWHQHMNLLSEEKQARIAAVYYGGRMPWKVQRGKEDGACFK</sequence>
<dbReference type="RefSeq" id="WP_177719075.1">
    <property type="nucleotide sequence ID" value="NZ_JACRSQ010000003.1"/>
</dbReference>
<evidence type="ECO:0000313" key="1">
    <source>
        <dbReference type="EMBL" id="MBC8542527.1"/>
    </source>
</evidence>
<dbReference type="Proteomes" id="UP000657006">
    <property type="component" value="Unassembled WGS sequence"/>
</dbReference>
<evidence type="ECO:0000313" key="2">
    <source>
        <dbReference type="Proteomes" id="UP000657006"/>
    </source>
</evidence>
<proteinExistence type="predicted"/>
<gene>
    <name evidence="1" type="ORF">H8730_03065</name>
</gene>
<dbReference type="EMBL" id="JACRSQ010000003">
    <property type="protein sequence ID" value="MBC8542527.1"/>
    <property type="molecule type" value="Genomic_DNA"/>
</dbReference>
<protein>
    <submittedName>
        <fullName evidence="1">Uncharacterized protein</fullName>
    </submittedName>
</protein>
<keyword evidence="2" id="KW-1185">Reference proteome</keyword>
<accession>A0A926DRL5</accession>
<reference evidence="1" key="1">
    <citation type="submission" date="2020-08" db="EMBL/GenBank/DDBJ databases">
        <title>Genome public.</title>
        <authorList>
            <person name="Liu C."/>
            <person name="Sun Q."/>
        </authorList>
    </citation>
    <scope>NUCLEOTIDE SEQUENCE</scope>
    <source>
        <strain evidence="1">NSJ-32</strain>
    </source>
</reference>